<dbReference type="NCBIfam" id="TIGR02605">
    <property type="entry name" value="CxxC_CxxC_SSSS"/>
    <property type="match status" value="1"/>
</dbReference>
<organism evidence="2 3">
    <name type="scientific">Armatimonas rosea</name>
    <dbReference type="NCBI Taxonomy" id="685828"/>
    <lineage>
        <taxon>Bacteria</taxon>
        <taxon>Bacillati</taxon>
        <taxon>Armatimonadota</taxon>
        <taxon>Armatimonadia</taxon>
        <taxon>Armatimonadales</taxon>
        <taxon>Armatimonadaceae</taxon>
        <taxon>Armatimonas</taxon>
    </lineage>
</organism>
<proteinExistence type="predicted"/>
<dbReference type="AlphaFoldDB" id="A0A7W9SPH5"/>
<dbReference type="InterPro" id="IPR013429">
    <property type="entry name" value="Regulatory_FmdB_Zinc_ribbon"/>
</dbReference>
<evidence type="ECO:0000313" key="3">
    <source>
        <dbReference type="Proteomes" id="UP000520814"/>
    </source>
</evidence>
<dbReference type="EMBL" id="JACHGW010000001">
    <property type="protein sequence ID" value="MBB6049778.1"/>
    <property type="molecule type" value="Genomic_DNA"/>
</dbReference>
<dbReference type="RefSeq" id="WP_184193390.1">
    <property type="nucleotide sequence ID" value="NZ_JACHGW010000001.1"/>
</dbReference>
<dbReference type="SMART" id="SM00834">
    <property type="entry name" value="CxxC_CXXC_SSSS"/>
    <property type="match status" value="1"/>
</dbReference>
<protein>
    <submittedName>
        <fullName evidence="2">Putative FmdB family regulatory protein</fullName>
    </submittedName>
</protein>
<evidence type="ECO:0000313" key="2">
    <source>
        <dbReference type="EMBL" id="MBB6049778.1"/>
    </source>
</evidence>
<comment type="caution">
    <text evidence="2">The sequence shown here is derived from an EMBL/GenBank/DDBJ whole genome shotgun (WGS) entry which is preliminary data.</text>
</comment>
<dbReference type="Proteomes" id="UP000520814">
    <property type="component" value="Unassembled WGS sequence"/>
</dbReference>
<accession>A0A7W9SPH5</accession>
<keyword evidence="3" id="KW-1185">Reference proteome</keyword>
<feature type="domain" description="Putative regulatory protein FmdB zinc ribbon" evidence="1">
    <location>
        <begin position="1"/>
        <end position="44"/>
    </location>
</feature>
<gene>
    <name evidence="2" type="ORF">HNQ39_001540</name>
</gene>
<sequence>MPIFEFACNDCPQKRFSELVGMLANPAPIQCPRCGSKNVRKLVSRFARLRSADEALDSLAELADTVDESSPQAMRHLMKEVAHGMDADLSGDDVEELFETAAESEE</sequence>
<reference evidence="2 3" key="1">
    <citation type="submission" date="2020-08" db="EMBL/GenBank/DDBJ databases">
        <title>Genomic Encyclopedia of Type Strains, Phase IV (KMG-IV): sequencing the most valuable type-strain genomes for metagenomic binning, comparative biology and taxonomic classification.</title>
        <authorList>
            <person name="Goeker M."/>
        </authorList>
    </citation>
    <scope>NUCLEOTIDE SEQUENCE [LARGE SCALE GENOMIC DNA]</scope>
    <source>
        <strain evidence="2 3">DSM 23562</strain>
    </source>
</reference>
<name>A0A7W9SPH5_ARMRO</name>
<evidence type="ECO:0000259" key="1">
    <source>
        <dbReference type="SMART" id="SM00834"/>
    </source>
</evidence>
<dbReference type="Pfam" id="PF09723">
    <property type="entry name" value="Zn_ribbon_8"/>
    <property type="match status" value="1"/>
</dbReference>